<dbReference type="InterPro" id="IPR012340">
    <property type="entry name" value="NA-bd_OB-fold"/>
</dbReference>
<dbReference type="Gene3D" id="2.40.50.140">
    <property type="entry name" value="Nucleic acid-binding proteins"/>
    <property type="match status" value="1"/>
</dbReference>
<sequence length="126" mass="14537">MMISLIKDGRLGETQTDEEGERLHAVLPKSLIKGWSNVLKEFQLFNIKWLVVVESKERSRTTETDSVLTFIVRTIVTPVLNPSFPLEALRFDRCCCYGRWEGRSKEMLTKHGKELKRLVIVLEDTG</sequence>
<dbReference type="EMBL" id="JASCZI010030410">
    <property type="protein sequence ID" value="MED6122332.1"/>
    <property type="molecule type" value="Genomic_DNA"/>
</dbReference>
<comment type="caution">
    <text evidence="2">The sequence shown here is derived from an EMBL/GenBank/DDBJ whole genome shotgun (WGS) entry which is preliminary data.</text>
</comment>
<dbReference type="Proteomes" id="UP001341840">
    <property type="component" value="Unassembled WGS sequence"/>
</dbReference>
<evidence type="ECO:0000313" key="2">
    <source>
        <dbReference type="EMBL" id="MED6122332.1"/>
    </source>
</evidence>
<organism evidence="2 3">
    <name type="scientific">Stylosanthes scabra</name>
    <dbReference type="NCBI Taxonomy" id="79078"/>
    <lineage>
        <taxon>Eukaryota</taxon>
        <taxon>Viridiplantae</taxon>
        <taxon>Streptophyta</taxon>
        <taxon>Embryophyta</taxon>
        <taxon>Tracheophyta</taxon>
        <taxon>Spermatophyta</taxon>
        <taxon>Magnoliopsida</taxon>
        <taxon>eudicotyledons</taxon>
        <taxon>Gunneridae</taxon>
        <taxon>Pentapetalae</taxon>
        <taxon>rosids</taxon>
        <taxon>fabids</taxon>
        <taxon>Fabales</taxon>
        <taxon>Fabaceae</taxon>
        <taxon>Papilionoideae</taxon>
        <taxon>50 kb inversion clade</taxon>
        <taxon>dalbergioids sensu lato</taxon>
        <taxon>Dalbergieae</taxon>
        <taxon>Pterocarpus clade</taxon>
        <taxon>Stylosanthes</taxon>
    </lineage>
</organism>
<evidence type="ECO:0000259" key="1">
    <source>
        <dbReference type="Pfam" id="PF02721"/>
    </source>
</evidence>
<proteinExistence type="predicted"/>
<name>A0ABU6RE79_9FABA</name>
<feature type="domain" description="Replication protein A 70 kDa DNA-binding subunit B/D first OB fold" evidence="1">
    <location>
        <begin position="16"/>
        <end position="78"/>
    </location>
</feature>
<dbReference type="InterPro" id="IPR003871">
    <property type="entry name" value="RFA1B/D_OB_1st"/>
</dbReference>
<gene>
    <name evidence="2" type="ORF">PIB30_038812</name>
</gene>
<accession>A0ABU6RE79</accession>
<evidence type="ECO:0000313" key="3">
    <source>
        <dbReference type="Proteomes" id="UP001341840"/>
    </source>
</evidence>
<reference evidence="2 3" key="1">
    <citation type="journal article" date="2023" name="Plants (Basel)">
        <title>Bridging the Gap: Combining Genomics and Transcriptomics Approaches to Understand Stylosanthes scabra, an Orphan Legume from the Brazilian Caatinga.</title>
        <authorList>
            <person name="Ferreira-Neto J.R.C."/>
            <person name="da Silva M.D."/>
            <person name="Binneck E."/>
            <person name="de Melo N.F."/>
            <person name="da Silva R.H."/>
            <person name="de Melo A.L.T.M."/>
            <person name="Pandolfi V."/>
            <person name="Bustamante F.O."/>
            <person name="Brasileiro-Vidal A.C."/>
            <person name="Benko-Iseppon A.M."/>
        </authorList>
    </citation>
    <scope>NUCLEOTIDE SEQUENCE [LARGE SCALE GENOMIC DNA]</scope>
    <source>
        <tissue evidence="2">Leaves</tissue>
    </source>
</reference>
<dbReference type="Pfam" id="PF02721">
    <property type="entry name" value="DUF223"/>
    <property type="match status" value="1"/>
</dbReference>
<protein>
    <recommendedName>
        <fullName evidence="1">Replication protein A 70 kDa DNA-binding subunit B/D first OB fold domain-containing protein</fullName>
    </recommendedName>
</protein>
<keyword evidence="3" id="KW-1185">Reference proteome</keyword>